<evidence type="ECO:0000256" key="6">
    <source>
        <dbReference type="ARBA" id="ARBA00022679"/>
    </source>
</evidence>
<evidence type="ECO:0000256" key="2">
    <source>
        <dbReference type="ARBA" id="ARBA00004586"/>
    </source>
</evidence>
<dbReference type="EC" id="2.5.1.87" evidence="5"/>
<proteinExistence type="inferred from homology"/>
<evidence type="ECO:0000256" key="7">
    <source>
        <dbReference type="ARBA" id="ARBA00022692"/>
    </source>
</evidence>
<keyword evidence="11 13" id="KW-0472">Membrane</keyword>
<keyword evidence="9" id="KW-0460">Magnesium</keyword>
<evidence type="ECO:0000256" key="1">
    <source>
        <dbReference type="ARBA" id="ARBA00001946"/>
    </source>
</evidence>
<dbReference type="OrthoDB" id="19639at2759"/>
<dbReference type="AlphaFoldDB" id="A0A0W0D0B4"/>
<dbReference type="GO" id="GO:1904423">
    <property type="term" value="C:dehydrodolichyl diphosphate synthase complex"/>
    <property type="evidence" value="ECO:0007669"/>
    <property type="project" value="InterPro"/>
</dbReference>
<protein>
    <recommendedName>
        <fullName evidence="5">ditrans,polycis-polyprenyl diphosphate synthase [(2E,6E)-farnesyldiphosphate specific]</fullName>
        <ecNumber evidence="5">2.5.1.87</ecNumber>
    </recommendedName>
</protein>
<feature type="transmembrane region" description="Helical" evidence="13">
    <location>
        <begin position="59"/>
        <end position="79"/>
    </location>
</feature>
<accession>A0A0W0D0B4</accession>
<evidence type="ECO:0000313" key="15">
    <source>
        <dbReference type="Proteomes" id="UP000054886"/>
    </source>
</evidence>
<keyword evidence="8" id="KW-0256">Endoplasmic reticulum</keyword>
<evidence type="ECO:0000256" key="3">
    <source>
        <dbReference type="ARBA" id="ARBA00004922"/>
    </source>
</evidence>
<keyword evidence="6" id="KW-0808">Transferase</keyword>
<dbReference type="SUPFAM" id="SSF64005">
    <property type="entry name" value="Undecaprenyl diphosphate synthase"/>
    <property type="match status" value="1"/>
</dbReference>
<evidence type="ECO:0000256" key="4">
    <source>
        <dbReference type="ARBA" id="ARBA00005432"/>
    </source>
</evidence>
<dbReference type="UniPathway" id="UPA00378"/>
<dbReference type="VEuPathDB" id="FungiDB:B1J91_I03894g"/>
<comment type="similarity">
    <text evidence="4">Belongs to the UPP synthase family.</text>
</comment>
<name>A0A0W0D0B4_CANGB</name>
<dbReference type="InterPro" id="IPR036424">
    <property type="entry name" value="UPP_synth-like_sf"/>
</dbReference>
<evidence type="ECO:0000256" key="11">
    <source>
        <dbReference type="ARBA" id="ARBA00023136"/>
    </source>
</evidence>
<evidence type="ECO:0000256" key="12">
    <source>
        <dbReference type="ARBA" id="ARBA00047353"/>
    </source>
</evidence>
<evidence type="ECO:0000313" key="14">
    <source>
        <dbReference type="EMBL" id="KTB05659.1"/>
    </source>
</evidence>
<keyword evidence="10 13" id="KW-1133">Transmembrane helix</keyword>
<comment type="subcellular location">
    <subcellularLocation>
        <location evidence="2">Endoplasmic reticulum membrane</location>
    </subcellularLocation>
</comment>
<dbReference type="PANTHER" id="PTHR21528">
    <property type="entry name" value="DEHYDRODOLICHYL DIPHOSPHATE SYNTHASE COMPLEX SUBUNIT NUS1"/>
    <property type="match status" value="1"/>
</dbReference>
<dbReference type="Proteomes" id="UP000054886">
    <property type="component" value="Unassembled WGS sequence"/>
</dbReference>
<dbReference type="Gene3D" id="3.40.1180.10">
    <property type="entry name" value="Decaprenyl diphosphate synthase-like"/>
    <property type="match status" value="1"/>
</dbReference>
<comment type="pathway">
    <text evidence="3">Protein modification; protein glycosylation.</text>
</comment>
<evidence type="ECO:0000256" key="8">
    <source>
        <dbReference type="ARBA" id="ARBA00022824"/>
    </source>
</evidence>
<evidence type="ECO:0000256" key="9">
    <source>
        <dbReference type="ARBA" id="ARBA00022842"/>
    </source>
</evidence>
<dbReference type="GO" id="GO:0045547">
    <property type="term" value="F:ditrans,polycis-polyprenyl diphosphate synthase [(2E,6E)-farnesyl diphosphate specific] activity"/>
    <property type="evidence" value="ECO:0007669"/>
    <property type="project" value="UniProtKB-EC"/>
</dbReference>
<reference evidence="14 15" key="1">
    <citation type="submission" date="2015-10" db="EMBL/GenBank/DDBJ databases">
        <title>Draft genomes sequences of Candida glabrata isolates 1A, 1B, 2A, 2B, 3A and 3B.</title>
        <authorList>
            <person name="Haavelsrud O.E."/>
            <person name="Gaustad P."/>
        </authorList>
    </citation>
    <scope>NUCLEOTIDE SEQUENCE [LARGE SCALE GENOMIC DNA]</scope>
    <source>
        <strain evidence="14">910700640</strain>
    </source>
</reference>
<dbReference type="VEuPathDB" id="FungiDB:GVI51_I03619"/>
<dbReference type="VEuPathDB" id="FungiDB:CAGL0I03894g"/>
<evidence type="ECO:0000256" key="10">
    <source>
        <dbReference type="ARBA" id="ARBA00022989"/>
    </source>
</evidence>
<dbReference type="GO" id="GO:0005789">
    <property type="term" value="C:endoplasmic reticulum membrane"/>
    <property type="evidence" value="ECO:0007669"/>
    <property type="project" value="UniProtKB-SubCell"/>
</dbReference>
<comment type="catalytic activity">
    <reaction evidence="12">
        <text>n isopentenyl diphosphate + (2E,6E)-farnesyl diphosphate = a di-trans,poly-cis-polyprenyl diphosphate + n diphosphate</text>
        <dbReference type="Rhea" id="RHEA:53008"/>
        <dbReference type="Rhea" id="RHEA-COMP:19494"/>
        <dbReference type="ChEBI" id="CHEBI:33019"/>
        <dbReference type="ChEBI" id="CHEBI:128769"/>
        <dbReference type="ChEBI" id="CHEBI:136960"/>
        <dbReference type="ChEBI" id="CHEBI:175763"/>
        <dbReference type="EC" id="2.5.1.87"/>
    </reaction>
</comment>
<dbReference type="VEuPathDB" id="FungiDB:GWK60_L03619"/>
<dbReference type="PANTHER" id="PTHR21528:SF0">
    <property type="entry name" value="DEHYDRODOLICHYL DIPHOSPHATE SYNTHASE COMPLEX SUBUNIT NUS1"/>
    <property type="match status" value="1"/>
</dbReference>
<evidence type="ECO:0000256" key="13">
    <source>
        <dbReference type="SAM" id="Phobius"/>
    </source>
</evidence>
<dbReference type="InterPro" id="IPR038887">
    <property type="entry name" value="Nus1/NgBR"/>
</dbReference>
<keyword evidence="7 13" id="KW-0812">Transmembrane</keyword>
<gene>
    <name evidence="14" type="ORF">AO440_002502</name>
</gene>
<dbReference type="EMBL" id="LLZZ01000112">
    <property type="protein sequence ID" value="KTB05659.1"/>
    <property type="molecule type" value="Genomic_DNA"/>
</dbReference>
<comment type="cofactor">
    <cofactor evidence="1">
        <name>Mg(2+)</name>
        <dbReference type="ChEBI" id="CHEBI:18420"/>
    </cofactor>
</comment>
<sequence length="325" mass="37071">MTKESTLAQIQEISTMVSEHTNDGKLRLKSSIPKPLEASEVEYIAKKASWDRKMGKLEYIFYKSLLVILFTIYGVFRFFQYRYNRLRLSILTIVNNPANTPQLIKQDVKGLKKLPKQLGAILEDKPSYTVGGGLKGLLEEGSEIVCWSVCADIKHVSLYDYNGLLATNVDEFRKAVHHKLAKYYGPQNIPSFTVKVPHLHKVYEDISKVGDEEKKSVIEISLLSAFDGRKTIVELLKTVSDLKDKKEIQSSDLTMELLNTQLIELVGQEPDLILCFGPRLDLTGYPPWHIRLAEMHWEMDNNEVLYAVFIRGLRNYSSAKMNVGK</sequence>
<organism evidence="14 15">
    <name type="scientific">Candida glabrata</name>
    <name type="common">Yeast</name>
    <name type="synonym">Torulopsis glabrata</name>
    <dbReference type="NCBI Taxonomy" id="5478"/>
    <lineage>
        <taxon>Eukaryota</taxon>
        <taxon>Fungi</taxon>
        <taxon>Dikarya</taxon>
        <taxon>Ascomycota</taxon>
        <taxon>Saccharomycotina</taxon>
        <taxon>Saccharomycetes</taxon>
        <taxon>Saccharomycetales</taxon>
        <taxon>Saccharomycetaceae</taxon>
        <taxon>Nakaseomyces</taxon>
    </lineage>
</organism>
<comment type="caution">
    <text evidence="14">The sequence shown here is derived from an EMBL/GenBank/DDBJ whole genome shotgun (WGS) entry which is preliminary data.</text>
</comment>
<evidence type="ECO:0000256" key="5">
    <source>
        <dbReference type="ARBA" id="ARBA00012596"/>
    </source>
</evidence>